<accession>A0A0F9QQX7</accession>
<comment type="caution">
    <text evidence="2">The sequence shown here is derived from an EMBL/GenBank/DDBJ whole genome shotgun (WGS) entry which is preliminary data.</text>
</comment>
<dbReference type="SMART" id="SM00507">
    <property type="entry name" value="HNHc"/>
    <property type="match status" value="1"/>
</dbReference>
<evidence type="ECO:0000313" key="2">
    <source>
        <dbReference type="EMBL" id="KKN15586.1"/>
    </source>
</evidence>
<feature type="domain" description="HNH nuclease" evidence="1">
    <location>
        <begin position="6"/>
        <end position="58"/>
    </location>
</feature>
<protein>
    <recommendedName>
        <fullName evidence="1">HNH nuclease domain-containing protein</fullName>
    </recommendedName>
</protein>
<name>A0A0F9QQX7_9ZZZZ</name>
<sequence length="84" mass="10063">MSVRSELRAEALIRAGHRCEWPQCDETRWLEMSHIIPLGSGGKDELSNVWILDRPHHDLYDGRAPFKRRELRVLVVELMRWRRE</sequence>
<gene>
    <name evidence="2" type="ORF">LCGC14_0984360</name>
</gene>
<reference evidence="2" key="1">
    <citation type="journal article" date="2015" name="Nature">
        <title>Complex archaea that bridge the gap between prokaryotes and eukaryotes.</title>
        <authorList>
            <person name="Spang A."/>
            <person name="Saw J.H."/>
            <person name="Jorgensen S.L."/>
            <person name="Zaremba-Niedzwiedzka K."/>
            <person name="Martijn J."/>
            <person name="Lind A.E."/>
            <person name="van Eijk R."/>
            <person name="Schleper C."/>
            <person name="Guy L."/>
            <person name="Ettema T.J."/>
        </authorList>
    </citation>
    <scope>NUCLEOTIDE SEQUENCE</scope>
</reference>
<dbReference type="CDD" id="cd00085">
    <property type="entry name" value="HNHc"/>
    <property type="match status" value="1"/>
</dbReference>
<organism evidence="2">
    <name type="scientific">marine sediment metagenome</name>
    <dbReference type="NCBI Taxonomy" id="412755"/>
    <lineage>
        <taxon>unclassified sequences</taxon>
        <taxon>metagenomes</taxon>
        <taxon>ecological metagenomes</taxon>
    </lineage>
</organism>
<dbReference type="InterPro" id="IPR003615">
    <property type="entry name" value="HNH_nuc"/>
</dbReference>
<dbReference type="AlphaFoldDB" id="A0A0F9QQX7"/>
<proteinExistence type="predicted"/>
<dbReference type="Gene3D" id="1.10.30.50">
    <property type="match status" value="1"/>
</dbReference>
<dbReference type="EMBL" id="LAZR01003697">
    <property type="protein sequence ID" value="KKN15586.1"/>
    <property type="molecule type" value="Genomic_DNA"/>
</dbReference>
<evidence type="ECO:0000259" key="1">
    <source>
        <dbReference type="SMART" id="SM00507"/>
    </source>
</evidence>